<feature type="compositionally biased region" description="Acidic residues" evidence="1">
    <location>
        <begin position="403"/>
        <end position="413"/>
    </location>
</feature>
<feature type="compositionally biased region" description="Acidic residues" evidence="1">
    <location>
        <begin position="425"/>
        <end position="436"/>
    </location>
</feature>
<feature type="compositionally biased region" description="Low complexity" evidence="1">
    <location>
        <begin position="480"/>
        <end position="493"/>
    </location>
</feature>
<evidence type="ECO:0000313" key="2">
    <source>
        <dbReference type="EMBL" id="EJT96660.1"/>
    </source>
</evidence>
<reference evidence="2 3" key="1">
    <citation type="journal article" date="2012" name="Science">
        <title>The Paleozoic origin of enzymatic lignin decomposition reconstructed from 31 fungal genomes.</title>
        <authorList>
            <person name="Floudas D."/>
            <person name="Binder M."/>
            <person name="Riley R."/>
            <person name="Barry K."/>
            <person name="Blanchette R.A."/>
            <person name="Henrissat B."/>
            <person name="Martinez A.T."/>
            <person name="Otillar R."/>
            <person name="Spatafora J.W."/>
            <person name="Yadav J.S."/>
            <person name="Aerts A."/>
            <person name="Benoit I."/>
            <person name="Boyd A."/>
            <person name="Carlson A."/>
            <person name="Copeland A."/>
            <person name="Coutinho P.M."/>
            <person name="de Vries R.P."/>
            <person name="Ferreira P."/>
            <person name="Findley K."/>
            <person name="Foster B."/>
            <person name="Gaskell J."/>
            <person name="Glotzer D."/>
            <person name="Gorecki P."/>
            <person name="Heitman J."/>
            <person name="Hesse C."/>
            <person name="Hori C."/>
            <person name="Igarashi K."/>
            <person name="Jurgens J.A."/>
            <person name="Kallen N."/>
            <person name="Kersten P."/>
            <person name="Kohler A."/>
            <person name="Kuees U."/>
            <person name="Kumar T.K.A."/>
            <person name="Kuo A."/>
            <person name="LaButti K."/>
            <person name="Larrondo L.F."/>
            <person name="Lindquist E."/>
            <person name="Ling A."/>
            <person name="Lombard V."/>
            <person name="Lucas S."/>
            <person name="Lundell T."/>
            <person name="Martin R."/>
            <person name="McLaughlin D.J."/>
            <person name="Morgenstern I."/>
            <person name="Morin E."/>
            <person name="Murat C."/>
            <person name="Nagy L.G."/>
            <person name="Nolan M."/>
            <person name="Ohm R.A."/>
            <person name="Patyshakuliyeva A."/>
            <person name="Rokas A."/>
            <person name="Ruiz-Duenas F.J."/>
            <person name="Sabat G."/>
            <person name="Salamov A."/>
            <person name="Samejima M."/>
            <person name="Schmutz J."/>
            <person name="Slot J.C."/>
            <person name="St John F."/>
            <person name="Stenlid J."/>
            <person name="Sun H."/>
            <person name="Sun S."/>
            <person name="Syed K."/>
            <person name="Tsang A."/>
            <person name="Wiebenga A."/>
            <person name="Young D."/>
            <person name="Pisabarro A."/>
            <person name="Eastwood D.C."/>
            <person name="Martin F."/>
            <person name="Cullen D."/>
            <person name="Grigoriev I.V."/>
            <person name="Hibbett D.S."/>
        </authorList>
    </citation>
    <scope>NUCLEOTIDE SEQUENCE [LARGE SCALE GENOMIC DNA]</scope>
    <source>
        <strain evidence="2 3">DJM-731 SS1</strain>
    </source>
</reference>
<dbReference type="EMBL" id="JH795881">
    <property type="protein sequence ID" value="EJT96660.1"/>
    <property type="molecule type" value="Genomic_DNA"/>
</dbReference>
<sequence>MQIFGIAGRDFSPSVGIVQLPCPFTLPIAVASHSAHPLSQLAVHRSSLSTTAKLVLQIYELPHPRSRSRRAYRSSSTGKRQPDCGSTSFSAPFRHIKPGPDDIAKVDIDTSTKELAELSFQLEDKLLQETHVNNIWEFGPCRQSASCSGNSDITNNIPPPSVIDSSFLPAARTTINICALSEHFNGLDSPAQGHLHEQHLPEDLAGRLFGLPNTVDVFNAGDEPPLRLSHPSPFALEAPQSRNSLRQPFPSNSQDEQFHDETFTPAVDDTALSLSRRHAYISNWVQSTSPSTPGYALDPDSRFSMVMEVLSSEPLYIRHRSFDEDLWSFSSAGAVLHDQTTVAEIYQQASSSGEPRRAWLFRSLHDRVFHTSSRQRQRPRRNTPPLARNELGTETTSSSITNEDNDTERDTEEEAAKAIDRAEEAAMELAEEAAAEEMEHVSFPSGDDEGSSASVDQSTSISFVPGHSHRPSVSDATLRPPSRSSESSGSDPPVYTPDWMSIGRDRLGYEWWFLVDEDCDLHWQFSYVNNEGRRVFLPHHDYERVQAMHRRTRALAIGRLNVLTDETYGADT</sequence>
<gene>
    <name evidence="2" type="ORF">DACRYDRAFT_102754</name>
</gene>
<dbReference type="RefSeq" id="XP_040623558.1">
    <property type="nucleotide sequence ID" value="XM_040767663.1"/>
</dbReference>
<dbReference type="OrthoDB" id="3361162at2759"/>
<name>M5FN16_DACPD</name>
<dbReference type="AlphaFoldDB" id="M5FN16"/>
<evidence type="ECO:0000313" key="3">
    <source>
        <dbReference type="Proteomes" id="UP000030653"/>
    </source>
</evidence>
<accession>M5FN16</accession>
<organism evidence="2 3">
    <name type="scientific">Dacryopinax primogenitus (strain DJM 731)</name>
    <name type="common">Brown rot fungus</name>
    <dbReference type="NCBI Taxonomy" id="1858805"/>
    <lineage>
        <taxon>Eukaryota</taxon>
        <taxon>Fungi</taxon>
        <taxon>Dikarya</taxon>
        <taxon>Basidiomycota</taxon>
        <taxon>Agaricomycotina</taxon>
        <taxon>Dacrymycetes</taxon>
        <taxon>Dacrymycetales</taxon>
        <taxon>Dacrymycetaceae</taxon>
        <taxon>Dacryopinax</taxon>
    </lineage>
</organism>
<evidence type="ECO:0000256" key="1">
    <source>
        <dbReference type="SAM" id="MobiDB-lite"/>
    </source>
</evidence>
<feature type="region of interest" description="Disordered" evidence="1">
    <location>
        <begin position="66"/>
        <end position="91"/>
    </location>
</feature>
<protein>
    <submittedName>
        <fullName evidence="2">Uncharacterized protein</fullName>
    </submittedName>
</protein>
<feature type="region of interest" description="Disordered" evidence="1">
    <location>
        <begin position="370"/>
        <end position="497"/>
    </location>
</feature>
<keyword evidence="3" id="KW-1185">Reference proteome</keyword>
<dbReference type="Proteomes" id="UP000030653">
    <property type="component" value="Unassembled WGS sequence"/>
</dbReference>
<dbReference type="HOGENOM" id="CLU_476495_0_0_1"/>
<feature type="compositionally biased region" description="Polar residues" evidence="1">
    <location>
        <begin position="451"/>
        <end position="462"/>
    </location>
</feature>
<feature type="compositionally biased region" description="Basic and acidic residues" evidence="1">
    <location>
        <begin position="414"/>
        <end position="424"/>
    </location>
</feature>
<dbReference type="GeneID" id="63682725"/>
<proteinExistence type="predicted"/>